<proteinExistence type="predicted"/>
<dbReference type="RefSeq" id="WP_380868758.1">
    <property type="nucleotide sequence ID" value="NZ_JBHUMA010000006.1"/>
</dbReference>
<name>A0ABW5NID6_9SPHI</name>
<protein>
    <submittedName>
        <fullName evidence="2">Uncharacterized protein</fullName>
    </submittedName>
</protein>
<keyword evidence="3" id="KW-1185">Reference proteome</keyword>
<evidence type="ECO:0000256" key="1">
    <source>
        <dbReference type="SAM" id="MobiDB-lite"/>
    </source>
</evidence>
<sequence>MIQINLIEIEHSIAAGSATVNPVNSDNQVREEWETSPDVVGNMEW</sequence>
<organism evidence="2 3">
    <name type="scientific">Sphingobacterium corticis</name>
    <dbReference type="NCBI Taxonomy" id="1812823"/>
    <lineage>
        <taxon>Bacteria</taxon>
        <taxon>Pseudomonadati</taxon>
        <taxon>Bacteroidota</taxon>
        <taxon>Sphingobacteriia</taxon>
        <taxon>Sphingobacteriales</taxon>
        <taxon>Sphingobacteriaceae</taxon>
        <taxon>Sphingobacterium</taxon>
    </lineage>
</organism>
<dbReference type="Proteomes" id="UP001597393">
    <property type="component" value="Unassembled WGS sequence"/>
</dbReference>
<accession>A0ABW5NID6</accession>
<feature type="region of interest" description="Disordered" evidence="1">
    <location>
        <begin position="23"/>
        <end position="45"/>
    </location>
</feature>
<evidence type="ECO:0000313" key="2">
    <source>
        <dbReference type="EMBL" id="MFD2598669.1"/>
    </source>
</evidence>
<comment type="caution">
    <text evidence="2">The sequence shown here is derived from an EMBL/GenBank/DDBJ whole genome shotgun (WGS) entry which is preliminary data.</text>
</comment>
<gene>
    <name evidence="2" type="ORF">ACFSQ3_06860</name>
</gene>
<dbReference type="EMBL" id="JBHUMA010000006">
    <property type="protein sequence ID" value="MFD2598669.1"/>
    <property type="molecule type" value="Genomic_DNA"/>
</dbReference>
<evidence type="ECO:0000313" key="3">
    <source>
        <dbReference type="Proteomes" id="UP001597393"/>
    </source>
</evidence>
<reference evidence="3" key="1">
    <citation type="journal article" date="2019" name="Int. J. Syst. Evol. Microbiol.">
        <title>The Global Catalogue of Microorganisms (GCM) 10K type strain sequencing project: providing services to taxonomists for standard genome sequencing and annotation.</title>
        <authorList>
            <consortium name="The Broad Institute Genomics Platform"/>
            <consortium name="The Broad Institute Genome Sequencing Center for Infectious Disease"/>
            <person name="Wu L."/>
            <person name="Ma J."/>
        </authorList>
    </citation>
    <scope>NUCLEOTIDE SEQUENCE [LARGE SCALE GENOMIC DNA]</scope>
    <source>
        <strain evidence="3">KCTC 42248</strain>
    </source>
</reference>